<comment type="subcellular location">
    <subcellularLocation>
        <location evidence="1">Membrane</location>
        <topology evidence="1">Multi-pass membrane protein</topology>
    </subcellularLocation>
</comment>
<dbReference type="PANTHER" id="PTHR43507">
    <property type="entry name" value="NADH-UBIQUINONE OXIDOREDUCTASE CHAIN 4"/>
    <property type="match status" value="1"/>
</dbReference>
<dbReference type="GO" id="GO:0016020">
    <property type="term" value="C:membrane"/>
    <property type="evidence" value="ECO:0007669"/>
    <property type="project" value="UniProtKB-SubCell"/>
</dbReference>
<feature type="transmembrane region" description="Helical" evidence="6">
    <location>
        <begin position="446"/>
        <end position="469"/>
    </location>
</feature>
<evidence type="ECO:0000313" key="8">
    <source>
        <dbReference type="EMBL" id="VAX08735.1"/>
    </source>
</evidence>
<name>A0A3B1BR03_9ZZZZ</name>
<feature type="transmembrane region" description="Helical" evidence="6">
    <location>
        <begin position="369"/>
        <end position="391"/>
    </location>
</feature>
<proteinExistence type="inferred from homology"/>
<dbReference type="PRINTS" id="PR01437">
    <property type="entry name" value="NUOXDRDTASE4"/>
</dbReference>
<evidence type="ECO:0000259" key="7">
    <source>
        <dbReference type="Pfam" id="PF00361"/>
    </source>
</evidence>
<organism evidence="8">
    <name type="scientific">hydrothermal vent metagenome</name>
    <dbReference type="NCBI Taxonomy" id="652676"/>
    <lineage>
        <taxon>unclassified sequences</taxon>
        <taxon>metagenomes</taxon>
        <taxon>ecological metagenomes</taxon>
    </lineage>
</organism>
<protein>
    <submittedName>
        <fullName evidence="8">NADH-ubiquinone oxidoreductase chain M-like protein</fullName>
    </submittedName>
</protein>
<feature type="transmembrane region" description="Helical" evidence="6">
    <location>
        <begin position="300"/>
        <end position="321"/>
    </location>
</feature>
<feature type="transmembrane region" description="Helical" evidence="6">
    <location>
        <begin position="270"/>
        <end position="288"/>
    </location>
</feature>
<feature type="transmembrane region" description="Helical" evidence="6">
    <location>
        <begin position="6"/>
        <end position="24"/>
    </location>
</feature>
<sequence length="487" mass="52901">MALLTFLLCLPIAGVVVIALFPAGHPRLVRVIALFSSGGALLFSAGLISRFTFSAELQFSEHIPWNSELGTAFRLGLDGFSFPMVLLATLLCFVALLVSKAEKFQSRAYYSLMLLLESAMLGVFMAQDWSLFYIFWELTLLPLFFLIDRWGGERRNQAALNFVLYTMGGSVFMLISLLVIFDSMPGHSFSMGDMTAAAQALPVQVQTLIFLGFLLGFGVKMPIFPLHGWLPLAHVEAPSPVSILLSGILLKMGAYGLIRAATMLPDAVMNLQPLLVGLALFSLIYGALLAWRQSDMKKMIAYSSISHMGIVLLGIAALNVAGLTGAMMQMIAHGLVAGALFLLIGLLYERTHSRDINHYSSLIQVTPRFAFFTSMALLAGIGIPGSVGFVAELHALIGGFERWGWLMLLVSVSVMINAAWSIRTLGRLFTGPVRENMRKVQDLQTVELFAAGVLMSGILLLGIFPSYALDMISASVLELSGLFGALV</sequence>
<feature type="transmembrane region" description="Helical" evidence="6">
    <location>
        <begin position="31"/>
        <end position="53"/>
    </location>
</feature>
<keyword evidence="3 6" id="KW-0812">Transmembrane</keyword>
<feature type="transmembrane region" description="Helical" evidence="6">
    <location>
        <begin position="73"/>
        <end position="96"/>
    </location>
</feature>
<dbReference type="GO" id="GO:0008137">
    <property type="term" value="F:NADH dehydrogenase (ubiquinone) activity"/>
    <property type="evidence" value="ECO:0007669"/>
    <property type="project" value="InterPro"/>
</dbReference>
<reference evidence="8" key="1">
    <citation type="submission" date="2018-06" db="EMBL/GenBank/DDBJ databases">
        <authorList>
            <person name="Zhirakovskaya E."/>
        </authorList>
    </citation>
    <scope>NUCLEOTIDE SEQUENCE</scope>
</reference>
<accession>A0A3B1BR03</accession>
<evidence type="ECO:0000256" key="4">
    <source>
        <dbReference type="ARBA" id="ARBA00022989"/>
    </source>
</evidence>
<dbReference type="GO" id="GO:0015990">
    <property type="term" value="P:electron transport coupled proton transport"/>
    <property type="evidence" value="ECO:0007669"/>
    <property type="project" value="TreeGrafter"/>
</dbReference>
<dbReference type="GO" id="GO:0048039">
    <property type="term" value="F:ubiquinone binding"/>
    <property type="evidence" value="ECO:0007669"/>
    <property type="project" value="TreeGrafter"/>
</dbReference>
<feature type="transmembrane region" description="Helical" evidence="6">
    <location>
        <begin position="403"/>
        <end position="425"/>
    </location>
</feature>
<dbReference type="Pfam" id="PF00361">
    <property type="entry name" value="Proton_antipo_M"/>
    <property type="match status" value="1"/>
</dbReference>
<dbReference type="InterPro" id="IPR010227">
    <property type="entry name" value="NADH_Q_OxRdtase_chainM/4"/>
</dbReference>
<dbReference type="GO" id="GO:0003954">
    <property type="term" value="F:NADH dehydrogenase activity"/>
    <property type="evidence" value="ECO:0007669"/>
    <property type="project" value="TreeGrafter"/>
</dbReference>
<dbReference type="AlphaFoldDB" id="A0A3B1BR03"/>
<feature type="transmembrane region" description="Helical" evidence="6">
    <location>
        <begin position="240"/>
        <end position="258"/>
    </location>
</feature>
<feature type="transmembrane region" description="Helical" evidence="6">
    <location>
        <begin position="131"/>
        <end position="147"/>
    </location>
</feature>
<evidence type="ECO:0000256" key="6">
    <source>
        <dbReference type="SAM" id="Phobius"/>
    </source>
</evidence>
<keyword evidence="8" id="KW-0830">Ubiquinone</keyword>
<evidence type="ECO:0000256" key="3">
    <source>
        <dbReference type="ARBA" id="ARBA00022692"/>
    </source>
</evidence>
<dbReference type="NCBIfam" id="TIGR01972">
    <property type="entry name" value="NDH_I_M"/>
    <property type="match status" value="1"/>
</dbReference>
<dbReference type="InterPro" id="IPR003918">
    <property type="entry name" value="NADH_UbQ_OxRdtase"/>
</dbReference>
<gene>
    <name evidence="8" type="ORF">MNBD_GAMMA25-924</name>
</gene>
<comment type="similarity">
    <text evidence="2">Belongs to the complex I subunit 4 family.</text>
</comment>
<evidence type="ECO:0000256" key="5">
    <source>
        <dbReference type="ARBA" id="ARBA00023136"/>
    </source>
</evidence>
<feature type="transmembrane region" description="Helical" evidence="6">
    <location>
        <begin position="159"/>
        <end position="181"/>
    </location>
</feature>
<dbReference type="PANTHER" id="PTHR43507:SF1">
    <property type="entry name" value="NADH-UBIQUINONE OXIDOREDUCTASE CHAIN 4"/>
    <property type="match status" value="1"/>
</dbReference>
<feature type="transmembrane region" description="Helical" evidence="6">
    <location>
        <begin position="327"/>
        <end position="348"/>
    </location>
</feature>
<feature type="domain" description="NADH:quinone oxidoreductase/Mrp antiporter transmembrane" evidence="7">
    <location>
        <begin position="126"/>
        <end position="415"/>
    </location>
</feature>
<keyword evidence="5 6" id="KW-0472">Membrane</keyword>
<dbReference type="InterPro" id="IPR001750">
    <property type="entry name" value="ND/Mrp_TM"/>
</dbReference>
<dbReference type="EMBL" id="UOFY01000028">
    <property type="protein sequence ID" value="VAX08735.1"/>
    <property type="molecule type" value="Genomic_DNA"/>
</dbReference>
<dbReference type="GO" id="GO:0042773">
    <property type="term" value="P:ATP synthesis coupled electron transport"/>
    <property type="evidence" value="ECO:0007669"/>
    <property type="project" value="InterPro"/>
</dbReference>
<feature type="transmembrane region" description="Helical" evidence="6">
    <location>
        <begin position="108"/>
        <end position="125"/>
    </location>
</feature>
<evidence type="ECO:0000256" key="2">
    <source>
        <dbReference type="ARBA" id="ARBA00009025"/>
    </source>
</evidence>
<evidence type="ECO:0000256" key="1">
    <source>
        <dbReference type="ARBA" id="ARBA00004141"/>
    </source>
</evidence>
<keyword evidence="4 6" id="KW-1133">Transmembrane helix</keyword>
<feature type="transmembrane region" description="Helical" evidence="6">
    <location>
        <begin position="201"/>
        <end position="219"/>
    </location>
</feature>